<evidence type="ECO:0000313" key="1">
    <source>
        <dbReference type="EMBL" id="CAH1248531.1"/>
    </source>
</evidence>
<reference evidence="1" key="1">
    <citation type="submission" date="2022-01" db="EMBL/GenBank/DDBJ databases">
        <authorList>
            <person name="Braso-Vives M."/>
        </authorList>
    </citation>
    <scope>NUCLEOTIDE SEQUENCE</scope>
</reference>
<sequence>MNFVKGMKAVRQLPADFEERRDIFHEQIKEAIAQHNILDDMVVNFDQTGVQSVPSGEWTLEEAGARQVSIVGLEDKRQITVPLTISLAGQLRPPQVLYQGKTEKCHPKFPFPEEWDIRHTASHWSTEESMCYFVDTIIAPYMTG</sequence>
<dbReference type="AlphaFoldDB" id="A0A8J9Z7Q7"/>
<proteinExistence type="predicted"/>
<accession>A0A8J9Z7Q7</accession>
<gene>
    <name evidence="1" type="primary">Hypp8212</name>
    <name evidence="1" type="ORF">BLAG_LOCUS9854</name>
</gene>
<keyword evidence="2" id="KW-1185">Reference proteome</keyword>
<dbReference type="EMBL" id="OV696701">
    <property type="protein sequence ID" value="CAH1248531.1"/>
    <property type="molecule type" value="Genomic_DNA"/>
</dbReference>
<dbReference type="OrthoDB" id="6127917at2759"/>
<organism evidence="1 2">
    <name type="scientific">Branchiostoma lanceolatum</name>
    <name type="common">Common lancelet</name>
    <name type="synonym">Amphioxus lanceolatum</name>
    <dbReference type="NCBI Taxonomy" id="7740"/>
    <lineage>
        <taxon>Eukaryota</taxon>
        <taxon>Metazoa</taxon>
        <taxon>Chordata</taxon>
        <taxon>Cephalochordata</taxon>
        <taxon>Leptocardii</taxon>
        <taxon>Amphioxiformes</taxon>
        <taxon>Branchiostomatidae</taxon>
        <taxon>Branchiostoma</taxon>
    </lineage>
</organism>
<name>A0A8J9Z7Q7_BRALA</name>
<protein>
    <submittedName>
        <fullName evidence="1">Hypp8212 protein</fullName>
    </submittedName>
</protein>
<evidence type="ECO:0000313" key="2">
    <source>
        <dbReference type="Proteomes" id="UP000838412"/>
    </source>
</evidence>
<dbReference type="Proteomes" id="UP000838412">
    <property type="component" value="Chromosome 16"/>
</dbReference>